<evidence type="ECO:0000313" key="2">
    <source>
        <dbReference type="EMBL" id="KAK6189053.1"/>
    </source>
</evidence>
<feature type="compositionally biased region" description="Low complexity" evidence="1">
    <location>
        <begin position="131"/>
        <end position="170"/>
    </location>
</feature>
<accession>A0AAN8Q6H1</accession>
<organism evidence="2 3">
    <name type="scientific">Patella caerulea</name>
    <name type="common">Rayed Mediterranean limpet</name>
    <dbReference type="NCBI Taxonomy" id="87958"/>
    <lineage>
        <taxon>Eukaryota</taxon>
        <taxon>Metazoa</taxon>
        <taxon>Spiralia</taxon>
        <taxon>Lophotrochozoa</taxon>
        <taxon>Mollusca</taxon>
        <taxon>Gastropoda</taxon>
        <taxon>Patellogastropoda</taxon>
        <taxon>Patelloidea</taxon>
        <taxon>Patellidae</taxon>
        <taxon>Patella</taxon>
    </lineage>
</organism>
<proteinExistence type="predicted"/>
<protein>
    <submittedName>
        <fullName evidence="2">Uncharacterized protein</fullName>
    </submittedName>
</protein>
<keyword evidence="3" id="KW-1185">Reference proteome</keyword>
<dbReference type="EMBL" id="JAZGQO010000003">
    <property type="protein sequence ID" value="KAK6189053.1"/>
    <property type="molecule type" value="Genomic_DNA"/>
</dbReference>
<sequence length="170" mass="18836">MSHSGFGYKCTGCLMVCSREDVKHPRCRNATMQLIKLSSMKSGDKEIKEFQAFQDQRRSLVHILSNDKSNDASFQNNKVVSEEIETKHKIPKINEMPTTKTNVADIDYKKLPAIKVKTPSSNSLKQMEIRPQSPVPSESSQSSLSLSTSTTSSESPRSSISASPEKSLTP</sequence>
<comment type="caution">
    <text evidence="2">The sequence shown here is derived from an EMBL/GenBank/DDBJ whole genome shotgun (WGS) entry which is preliminary data.</text>
</comment>
<gene>
    <name evidence="2" type="ORF">SNE40_005101</name>
</gene>
<feature type="region of interest" description="Disordered" evidence="1">
    <location>
        <begin position="118"/>
        <end position="170"/>
    </location>
</feature>
<dbReference type="AlphaFoldDB" id="A0AAN8Q6H1"/>
<dbReference type="Proteomes" id="UP001347796">
    <property type="component" value="Unassembled WGS sequence"/>
</dbReference>
<evidence type="ECO:0000313" key="3">
    <source>
        <dbReference type="Proteomes" id="UP001347796"/>
    </source>
</evidence>
<reference evidence="2 3" key="1">
    <citation type="submission" date="2024-01" db="EMBL/GenBank/DDBJ databases">
        <title>The genome of the rayed Mediterranean limpet Patella caerulea (Linnaeus, 1758).</title>
        <authorList>
            <person name="Anh-Thu Weber A."/>
            <person name="Halstead-Nussloch G."/>
        </authorList>
    </citation>
    <scope>NUCLEOTIDE SEQUENCE [LARGE SCALE GENOMIC DNA]</scope>
    <source>
        <strain evidence="2">AATW-2023a</strain>
        <tissue evidence="2">Whole specimen</tissue>
    </source>
</reference>
<name>A0AAN8Q6H1_PATCE</name>
<evidence type="ECO:0000256" key="1">
    <source>
        <dbReference type="SAM" id="MobiDB-lite"/>
    </source>
</evidence>